<keyword evidence="1" id="KW-1133">Transmembrane helix</keyword>
<feature type="transmembrane region" description="Helical" evidence="1">
    <location>
        <begin position="346"/>
        <end position="368"/>
    </location>
</feature>
<feature type="transmembrane region" description="Helical" evidence="1">
    <location>
        <begin position="247"/>
        <end position="267"/>
    </location>
</feature>
<keyword evidence="4" id="KW-1185">Reference proteome</keyword>
<feature type="transmembrane region" description="Helical" evidence="1">
    <location>
        <begin position="320"/>
        <end position="340"/>
    </location>
</feature>
<keyword evidence="3" id="KW-0012">Acyltransferase</keyword>
<dbReference type="AlphaFoldDB" id="A0A326UI11"/>
<reference evidence="3 4" key="1">
    <citation type="submission" date="2018-06" db="EMBL/GenBank/DDBJ databases">
        <title>Genomic Encyclopedia of Archaeal and Bacterial Type Strains, Phase II (KMG-II): from individual species to whole genera.</title>
        <authorList>
            <person name="Goeker M."/>
        </authorList>
    </citation>
    <scope>NUCLEOTIDE SEQUENCE [LARGE SCALE GENOMIC DNA]</scope>
    <source>
        <strain evidence="3 4">ATCC BAA-1881</strain>
    </source>
</reference>
<feature type="transmembrane region" description="Helical" evidence="1">
    <location>
        <begin position="279"/>
        <end position="300"/>
    </location>
</feature>
<keyword evidence="1" id="KW-0812">Transmembrane</keyword>
<dbReference type="OrthoDB" id="5446016at2"/>
<feature type="transmembrane region" description="Helical" evidence="1">
    <location>
        <begin position="59"/>
        <end position="79"/>
    </location>
</feature>
<keyword evidence="1" id="KW-0472">Membrane</keyword>
<evidence type="ECO:0000256" key="1">
    <source>
        <dbReference type="SAM" id="Phobius"/>
    </source>
</evidence>
<name>A0A326UI11_THEHA</name>
<dbReference type="PANTHER" id="PTHR36927:SF3">
    <property type="entry name" value="GLUCANS BIOSYNTHESIS PROTEIN C"/>
    <property type="match status" value="1"/>
</dbReference>
<gene>
    <name evidence="3" type="ORF">EI42_03297</name>
</gene>
<comment type="caution">
    <text evidence="3">The sequence shown here is derived from an EMBL/GenBank/DDBJ whole genome shotgun (WGS) entry which is preliminary data.</text>
</comment>
<feature type="transmembrane region" description="Helical" evidence="1">
    <location>
        <begin position="219"/>
        <end position="235"/>
    </location>
</feature>
<keyword evidence="3" id="KW-0808">Transferase</keyword>
<sequence length="408" mass="45691">MKNGNAKSSGRIYFFDWLRAIAFLAVVSIHCIQMFGDLYKPFGSTPLGNGVRWLSLNGFTYWSMALFFLLAGASSWFALKRRTAGAFIKERFQRLLVPFGIGFVLLVPLQAYFDMISNQLYNGSLLAFYPYFLGDILRGNLGLITGYIHHLWFIVYLFGFSLLTLPLCLYLRGAGQRWLNRISNLSTTPAGLFALALPLLLIECGLRTAFPQYCSLTDALSWTLYYMYGFILFASPRPRQMIQKTELLTTGLTVAGSIALICLWKLGGAQVQTAYTPGYMLFRSLCGLTLWCSLLMTLALGDRFLNRSNSFLQYSCKASFPWYLVHFPLVVILAYCLLPLHMGFLVTFALLITGSLLLTLLVSDLLLLQASGTRAILAAQAAVRQTQLARQATIKLQPLTLRTQPLSL</sequence>
<dbReference type="GO" id="GO:0016747">
    <property type="term" value="F:acyltransferase activity, transferring groups other than amino-acyl groups"/>
    <property type="evidence" value="ECO:0007669"/>
    <property type="project" value="InterPro"/>
</dbReference>
<feature type="domain" description="Acyltransferase 3" evidence="2">
    <location>
        <begin position="12"/>
        <end position="364"/>
    </location>
</feature>
<organism evidence="3 4">
    <name type="scientific">Thermosporothrix hazakensis</name>
    <dbReference type="NCBI Taxonomy" id="644383"/>
    <lineage>
        <taxon>Bacteria</taxon>
        <taxon>Bacillati</taxon>
        <taxon>Chloroflexota</taxon>
        <taxon>Ktedonobacteria</taxon>
        <taxon>Ktedonobacterales</taxon>
        <taxon>Thermosporotrichaceae</taxon>
        <taxon>Thermosporothrix</taxon>
    </lineage>
</organism>
<proteinExistence type="predicted"/>
<feature type="transmembrane region" description="Helical" evidence="1">
    <location>
        <begin position="151"/>
        <end position="171"/>
    </location>
</feature>
<dbReference type="PANTHER" id="PTHR36927">
    <property type="entry name" value="BLR4337 PROTEIN"/>
    <property type="match status" value="1"/>
</dbReference>
<dbReference type="InterPro" id="IPR050623">
    <property type="entry name" value="Glucan_succinyl_AcylTrfase"/>
</dbReference>
<dbReference type="RefSeq" id="WP_111323672.1">
    <property type="nucleotide sequence ID" value="NZ_BIFX01000003.1"/>
</dbReference>
<evidence type="ECO:0000313" key="4">
    <source>
        <dbReference type="Proteomes" id="UP000248806"/>
    </source>
</evidence>
<dbReference type="Pfam" id="PF01757">
    <property type="entry name" value="Acyl_transf_3"/>
    <property type="match status" value="1"/>
</dbReference>
<evidence type="ECO:0000259" key="2">
    <source>
        <dbReference type="Pfam" id="PF01757"/>
    </source>
</evidence>
<feature type="transmembrane region" description="Helical" evidence="1">
    <location>
        <begin position="20"/>
        <end position="39"/>
    </location>
</feature>
<evidence type="ECO:0000313" key="3">
    <source>
        <dbReference type="EMBL" id="PZW27919.1"/>
    </source>
</evidence>
<protein>
    <submittedName>
        <fullName evidence="3">Acyltransferase-like protein</fullName>
    </submittedName>
</protein>
<dbReference type="EMBL" id="QKUF01000011">
    <property type="protein sequence ID" value="PZW27919.1"/>
    <property type="molecule type" value="Genomic_DNA"/>
</dbReference>
<dbReference type="Proteomes" id="UP000248806">
    <property type="component" value="Unassembled WGS sequence"/>
</dbReference>
<feature type="transmembrane region" description="Helical" evidence="1">
    <location>
        <begin position="95"/>
        <end position="113"/>
    </location>
</feature>
<dbReference type="InterPro" id="IPR002656">
    <property type="entry name" value="Acyl_transf_3_dom"/>
</dbReference>
<accession>A0A326UI11</accession>